<dbReference type="Proteomes" id="UP000253090">
    <property type="component" value="Unassembled WGS sequence"/>
</dbReference>
<dbReference type="InterPro" id="IPR018649">
    <property type="entry name" value="SHOCT"/>
</dbReference>
<organism evidence="2 3">
    <name type="scientific">Fontibacillus phaseoli</name>
    <dbReference type="NCBI Taxonomy" id="1416533"/>
    <lineage>
        <taxon>Bacteria</taxon>
        <taxon>Bacillati</taxon>
        <taxon>Bacillota</taxon>
        <taxon>Bacilli</taxon>
        <taxon>Bacillales</taxon>
        <taxon>Paenibacillaceae</taxon>
        <taxon>Fontibacillus</taxon>
    </lineage>
</organism>
<gene>
    <name evidence="2" type="ORF">DFP94_10981</name>
</gene>
<proteinExistence type="predicted"/>
<evidence type="ECO:0000313" key="3">
    <source>
        <dbReference type="Proteomes" id="UP000253090"/>
    </source>
</evidence>
<sequence>MSKLLNTLLQSVNQQDIIDYAEGFNGLIAVTKNAVYLQRGKVLERKSLKTYTIKNIASIQSKKKTFLQNGYFQIIPNSGGSEVKRFTKGSDYLFDENTITIANNKDYENFTRLEQLIYKLQNEPSVPSTIAPTNQTVEDELSKLEKLAQLKDQGIISLEEFEAKKKEILFKV</sequence>
<dbReference type="AlphaFoldDB" id="A0A369BA06"/>
<evidence type="ECO:0000259" key="1">
    <source>
        <dbReference type="Pfam" id="PF09851"/>
    </source>
</evidence>
<keyword evidence="3" id="KW-1185">Reference proteome</keyword>
<feature type="domain" description="SHOCT" evidence="1">
    <location>
        <begin position="143"/>
        <end position="169"/>
    </location>
</feature>
<reference evidence="2 3" key="1">
    <citation type="submission" date="2018-07" db="EMBL/GenBank/DDBJ databases">
        <title>Genomic Encyclopedia of Type Strains, Phase III (KMG-III): the genomes of soil and plant-associated and newly described type strains.</title>
        <authorList>
            <person name="Whitman W."/>
        </authorList>
    </citation>
    <scope>NUCLEOTIDE SEQUENCE [LARGE SCALE GENOMIC DNA]</scope>
    <source>
        <strain evidence="2 3">CECT 8333</strain>
    </source>
</reference>
<dbReference type="EMBL" id="QPJW01000009">
    <property type="protein sequence ID" value="RCX17357.1"/>
    <property type="molecule type" value="Genomic_DNA"/>
</dbReference>
<evidence type="ECO:0000313" key="2">
    <source>
        <dbReference type="EMBL" id="RCX17357.1"/>
    </source>
</evidence>
<protein>
    <submittedName>
        <fullName evidence="2">Putative oligomerization/nucleic acid binding protein</fullName>
    </submittedName>
</protein>
<name>A0A369BA06_9BACL</name>
<dbReference type="Pfam" id="PF09851">
    <property type="entry name" value="SHOCT"/>
    <property type="match status" value="1"/>
</dbReference>
<dbReference type="RefSeq" id="WP_181873217.1">
    <property type="nucleotide sequence ID" value="NZ_QPJW01000009.1"/>
</dbReference>
<comment type="caution">
    <text evidence="2">The sequence shown here is derived from an EMBL/GenBank/DDBJ whole genome shotgun (WGS) entry which is preliminary data.</text>
</comment>
<accession>A0A369BA06</accession>